<accession>Q9RUK4</accession>
<sequence>MSTSGGLIIDWTQMHTYNTVMAVAAGAGLLSVVALARQTVRGEPFVPEAWAVNFGILGTLMTLTGAHMTLTWPLAKYFPFDNIIFGEPSLAFGVLLLGTAAYLWRRAEHLRSSPDLLAEMVAFLRPLQFLLVGLGLSLLGIAAAGVAFRLFAAPPEEPISGRFATMPWLEASAISGLYALVGLTALLIPLALRQDPHRLAQSGLVRAAGWRVGLSGLVWLLFGALNYFTHIGLILNLTRLKSRDSHFADHCPPKQV</sequence>
<feature type="transmembrane region" description="Helical" evidence="1">
    <location>
        <begin position="82"/>
        <end position="104"/>
    </location>
</feature>
<feature type="transmembrane region" description="Helical" evidence="1">
    <location>
        <begin position="129"/>
        <end position="151"/>
    </location>
</feature>
<keyword evidence="1" id="KW-0812">Transmembrane</keyword>
<dbReference type="PATRIC" id="fig|243230.17.peg.1577"/>
<dbReference type="PaxDb" id="243230-DR_1380"/>
<dbReference type="InterPro" id="IPR009324">
    <property type="entry name" value="DUF981"/>
</dbReference>
<dbReference type="HOGENOM" id="CLU_1179652_0_0_0"/>
<dbReference type="Proteomes" id="UP000002524">
    <property type="component" value="Chromosome 1"/>
</dbReference>
<keyword evidence="1" id="KW-0472">Membrane</keyword>
<dbReference type="InParanoid" id="Q9RUK4"/>
<feature type="transmembrane region" description="Helical" evidence="1">
    <location>
        <begin position="171"/>
        <end position="192"/>
    </location>
</feature>
<dbReference type="EnsemblBacteria" id="AAF10959">
    <property type="protein sequence ID" value="AAF10959"/>
    <property type="gene ID" value="DR_1380"/>
</dbReference>
<dbReference type="OrthoDB" id="1420765at2"/>
<feature type="transmembrane region" description="Helical" evidence="1">
    <location>
        <begin position="49"/>
        <end position="70"/>
    </location>
</feature>
<reference evidence="2 3" key="1">
    <citation type="journal article" date="1999" name="Science">
        <title>Genome sequence of the radioresistant bacterium Deinococcus radiodurans R1.</title>
        <authorList>
            <person name="White O."/>
            <person name="Eisen J.A."/>
            <person name="Heidelberg J.F."/>
            <person name="Hickey E.K."/>
            <person name="Peterson J.D."/>
            <person name="Dodson R.J."/>
            <person name="Haft D.H."/>
            <person name="Gwinn M.L."/>
            <person name="Nelson W.C."/>
            <person name="Richardson D.L."/>
            <person name="Moffat K.S."/>
            <person name="Qin H."/>
            <person name="Jiang L."/>
            <person name="Pamphile W."/>
            <person name="Crosby M."/>
            <person name="Shen M."/>
            <person name="Vamathevan J.J."/>
            <person name="Lam P."/>
            <person name="McDonald L."/>
            <person name="Utterback T."/>
            <person name="Zalewski C."/>
            <person name="Makarova K.S."/>
            <person name="Aravind L."/>
            <person name="Daly M.J."/>
            <person name="Minton K.W."/>
            <person name="Fleischmann R.D."/>
            <person name="Ketchum K.A."/>
            <person name="Nelson K.E."/>
            <person name="Salzberg S."/>
            <person name="Smith H.O."/>
            <person name="Venter J.C."/>
            <person name="Fraser C.M."/>
        </authorList>
    </citation>
    <scope>NUCLEOTIDE SEQUENCE [LARGE SCALE GENOMIC DNA]</scope>
    <source>
        <strain evidence="3">ATCC 13939 / DSM 20539 / JCM 16871 / LMG 4051 / NBRC 15346 / NCIMB 9279 / R1 / VKM B-1422</strain>
    </source>
</reference>
<proteinExistence type="predicted"/>
<evidence type="ECO:0000313" key="3">
    <source>
        <dbReference type="Proteomes" id="UP000002524"/>
    </source>
</evidence>
<dbReference type="AlphaFoldDB" id="Q9RUK4"/>
<protein>
    <recommendedName>
        <fullName evidence="4">DUF981 domain-containing protein</fullName>
    </recommendedName>
</protein>
<evidence type="ECO:0000256" key="1">
    <source>
        <dbReference type="SAM" id="Phobius"/>
    </source>
</evidence>
<dbReference type="RefSeq" id="WP_010888021.1">
    <property type="nucleotide sequence ID" value="NC_001263.1"/>
</dbReference>
<evidence type="ECO:0000313" key="2">
    <source>
        <dbReference type="EMBL" id="AAF10959.1"/>
    </source>
</evidence>
<keyword evidence="3" id="KW-1185">Reference proteome</keyword>
<gene>
    <name evidence="2" type="ordered locus">DR_1380</name>
</gene>
<dbReference type="PIR" id="E75401">
    <property type="entry name" value="E75401"/>
</dbReference>
<dbReference type="eggNOG" id="ENOG502ZC0G">
    <property type="taxonomic scope" value="Bacteria"/>
</dbReference>
<name>Q9RUK4_DEIRA</name>
<feature type="transmembrane region" description="Helical" evidence="1">
    <location>
        <begin position="212"/>
        <end position="235"/>
    </location>
</feature>
<dbReference type="KEGG" id="dra:DR_1380"/>
<keyword evidence="1" id="KW-1133">Transmembrane helix</keyword>
<feature type="transmembrane region" description="Helical" evidence="1">
    <location>
        <begin position="20"/>
        <end position="37"/>
    </location>
</feature>
<dbReference type="EMBL" id="AE000513">
    <property type="protein sequence ID" value="AAF10959.1"/>
    <property type="molecule type" value="Genomic_DNA"/>
</dbReference>
<organism evidence="2 3">
    <name type="scientific">Deinococcus radiodurans (strain ATCC 13939 / DSM 20539 / JCM 16871 / CCUG 27074 / LMG 4051 / NBRC 15346 / NCIMB 9279 / VKM B-1422 / R1)</name>
    <dbReference type="NCBI Taxonomy" id="243230"/>
    <lineage>
        <taxon>Bacteria</taxon>
        <taxon>Thermotogati</taxon>
        <taxon>Deinococcota</taxon>
        <taxon>Deinococci</taxon>
        <taxon>Deinococcales</taxon>
        <taxon>Deinococcaceae</taxon>
        <taxon>Deinococcus</taxon>
    </lineage>
</organism>
<evidence type="ECO:0008006" key="4">
    <source>
        <dbReference type="Google" id="ProtNLM"/>
    </source>
</evidence>
<dbReference type="Pfam" id="PF06168">
    <property type="entry name" value="DUF981"/>
    <property type="match status" value="1"/>
</dbReference>